<dbReference type="EMBL" id="CAJOBI010005699">
    <property type="protein sequence ID" value="CAF4039911.1"/>
    <property type="molecule type" value="Genomic_DNA"/>
</dbReference>
<name>A0A819ZHB3_9BILA</name>
<dbReference type="Proteomes" id="UP000663866">
    <property type="component" value="Unassembled WGS sequence"/>
</dbReference>
<proteinExistence type="predicted"/>
<evidence type="ECO:0000313" key="2">
    <source>
        <dbReference type="EMBL" id="CAF3964743.1"/>
    </source>
</evidence>
<dbReference type="EMBL" id="CAJOBJ010004426">
    <property type="protein sequence ID" value="CAF3999969.1"/>
    <property type="molecule type" value="Genomic_DNA"/>
</dbReference>
<comment type="caution">
    <text evidence="6">The sequence shown here is derived from an EMBL/GenBank/DDBJ whole genome shotgun (WGS) entry which is preliminary data.</text>
</comment>
<dbReference type="Proteomes" id="UP000663842">
    <property type="component" value="Unassembled WGS sequence"/>
</dbReference>
<protein>
    <submittedName>
        <fullName evidence="6">Uncharacterized protein</fullName>
    </submittedName>
</protein>
<dbReference type="Proteomes" id="UP000681720">
    <property type="component" value="Unassembled WGS sequence"/>
</dbReference>
<evidence type="ECO:0000313" key="6">
    <source>
        <dbReference type="EMBL" id="CAF4176976.1"/>
    </source>
</evidence>
<organism evidence="6 7">
    <name type="scientific">Rotaria magnacalcarata</name>
    <dbReference type="NCBI Taxonomy" id="392030"/>
    <lineage>
        <taxon>Eukaryota</taxon>
        <taxon>Metazoa</taxon>
        <taxon>Spiralia</taxon>
        <taxon>Gnathifera</taxon>
        <taxon>Rotifera</taxon>
        <taxon>Eurotatoria</taxon>
        <taxon>Bdelloidea</taxon>
        <taxon>Philodinida</taxon>
        <taxon>Philodinidae</taxon>
        <taxon>Rotaria</taxon>
    </lineage>
</organism>
<sequence length="95" mass="11195">MMSCYISRVLYRLLNNDWQSIGAIIASGETFLPRRTYFERKAPDWFDDLEEKAKTSDMHNGSMPPLEQRRAWMAVIKVIMNQHGMNDFPSYDTRC</sequence>
<dbReference type="AlphaFoldDB" id="A0A819ZHB3"/>
<dbReference type="Proteomes" id="UP000681967">
    <property type="component" value="Unassembled WGS sequence"/>
</dbReference>
<dbReference type="Proteomes" id="UP000663855">
    <property type="component" value="Unassembled WGS sequence"/>
</dbReference>
<evidence type="ECO:0000313" key="4">
    <source>
        <dbReference type="EMBL" id="CAF4039911.1"/>
    </source>
</evidence>
<keyword evidence="7" id="KW-1185">Reference proteome</keyword>
<dbReference type="EMBL" id="CAJNOV010001747">
    <property type="protein sequence ID" value="CAF1077251.1"/>
    <property type="molecule type" value="Genomic_DNA"/>
</dbReference>
<dbReference type="Proteomes" id="UP000676336">
    <property type="component" value="Unassembled WGS sequence"/>
</dbReference>
<dbReference type="EMBL" id="CAJOBG010006125">
    <property type="protein sequence ID" value="CAF4176976.1"/>
    <property type="molecule type" value="Genomic_DNA"/>
</dbReference>
<evidence type="ECO:0000313" key="3">
    <source>
        <dbReference type="EMBL" id="CAF3999969.1"/>
    </source>
</evidence>
<evidence type="ECO:0000313" key="1">
    <source>
        <dbReference type="EMBL" id="CAF1077251.1"/>
    </source>
</evidence>
<evidence type="ECO:0000313" key="7">
    <source>
        <dbReference type="Proteomes" id="UP000663866"/>
    </source>
</evidence>
<reference evidence="6" key="1">
    <citation type="submission" date="2021-02" db="EMBL/GenBank/DDBJ databases">
        <authorList>
            <person name="Nowell W R."/>
        </authorList>
    </citation>
    <scope>NUCLEOTIDE SEQUENCE</scope>
</reference>
<evidence type="ECO:0000313" key="5">
    <source>
        <dbReference type="EMBL" id="CAF4085284.1"/>
    </source>
</evidence>
<gene>
    <name evidence="2" type="ORF">BYL167_LOCUS11744</name>
    <name evidence="1" type="ORF">CJN711_LOCUS6022</name>
    <name evidence="3" type="ORF">GIL414_LOCUS11701</name>
    <name evidence="6" type="ORF">OVN521_LOCUS25049</name>
    <name evidence="4" type="ORF">SMN809_LOCUS14043</name>
    <name evidence="5" type="ORF">UXM345_LOCUS21329</name>
</gene>
<dbReference type="EMBL" id="CAJOBF010003318">
    <property type="protein sequence ID" value="CAF4085284.1"/>
    <property type="molecule type" value="Genomic_DNA"/>
</dbReference>
<dbReference type="EMBL" id="CAJOBH010003755">
    <property type="protein sequence ID" value="CAF3964743.1"/>
    <property type="molecule type" value="Genomic_DNA"/>
</dbReference>
<accession>A0A819ZHB3</accession>